<dbReference type="OrthoDB" id="10053392at2759"/>
<protein>
    <submittedName>
        <fullName evidence="1">Uncharacterized protein</fullName>
    </submittedName>
</protein>
<accession>A0A3P7KWN4</accession>
<dbReference type="PANTHER" id="PTHR31389">
    <property type="entry name" value="LD39211P"/>
    <property type="match status" value="1"/>
</dbReference>
<evidence type="ECO:0000313" key="1">
    <source>
        <dbReference type="EMBL" id="VDM74795.1"/>
    </source>
</evidence>
<organism evidence="1 2">
    <name type="scientific">Strongylus vulgaris</name>
    <name type="common">Blood worm</name>
    <dbReference type="NCBI Taxonomy" id="40348"/>
    <lineage>
        <taxon>Eukaryota</taxon>
        <taxon>Metazoa</taxon>
        <taxon>Ecdysozoa</taxon>
        <taxon>Nematoda</taxon>
        <taxon>Chromadorea</taxon>
        <taxon>Rhabditida</taxon>
        <taxon>Rhabditina</taxon>
        <taxon>Rhabditomorpha</taxon>
        <taxon>Strongyloidea</taxon>
        <taxon>Strongylidae</taxon>
        <taxon>Strongylus</taxon>
    </lineage>
</organism>
<reference evidence="1 2" key="1">
    <citation type="submission" date="2018-11" db="EMBL/GenBank/DDBJ databases">
        <authorList>
            <consortium name="Pathogen Informatics"/>
        </authorList>
    </citation>
    <scope>NUCLEOTIDE SEQUENCE [LARGE SCALE GENOMIC DNA]</scope>
</reference>
<evidence type="ECO:0000313" key="2">
    <source>
        <dbReference type="Proteomes" id="UP000270094"/>
    </source>
</evidence>
<dbReference type="EMBL" id="UYYB01094649">
    <property type="protein sequence ID" value="VDM74795.1"/>
    <property type="molecule type" value="Genomic_DNA"/>
</dbReference>
<dbReference type="AlphaFoldDB" id="A0A3P7KWN4"/>
<proteinExistence type="predicted"/>
<name>A0A3P7KWN4_STRVU</name>
<dbReference type="PANTHER" id="PTHR31389:SF4">
    <property type="entry name" value="LD39211P"/>
    <property type="match status" value="1"/>
</dbReference>
<dbReference type="Proteomes" id="UP000270094">
    <property type="component" value="Unassembled WGS sequence"/>
</dbReference>
<keyword evidence="2" id="KW-1185">Reference proteome</keyword>
<sequence>MDTSVVLLKGDLRHIHALIECRQKPRMELPIPSTVQRDLRESFFRSNNSWDTVQWTANLRECKKSTYLLHSFSGHGIYAATDPLLYRYFPVSLEEMRKPKAKMFEAGLVHAIRSRETIDKIVKWNVLCAMEEDCMGTTIMPNICDFNQSDLYSSFAHCHRYDQSVVNVLLADAYHYDRHYYASEITDFFRIQRFVSRPAKNRELRCA</sequence>
<gene>
    <name evidence="1" type="ORF">SVUK_LOCUS9793</name>
</gene>